<dbReference type="EMBL" id="VBVZ01000027">
    <property type="protein sequence ID" value="TLG93571.1"/>
    <property type="molecule type" value="Genomic_DNA"/>
</dbReference>
<evidence type="ECO:0000313" key="2">
    <source>
        <dbReference type="EMBL" id="TLG93571.1"/>
    </source>
</evidence>
<keyword evidence="3" id="KW-1185">Reference proteome</keyword>
<reference evidence="1 4" key="2">
    <citation type="submission" date="2020-04" db="EMBL/GenBank/DDBJ databases">
        <title>Molecular characterization of pseudomonads from Agaricus bisporus reveal novel blotch 2 pathogens in Western Europe.</title>
        <authorList>
            <person name="Taparia T."/>
            <person name="Krijger M."/>
            <person name="Haynes E."/>
            <person name="Elpinstone J.G."/>
            <person name="Noble R."/>
            <person name="Van Der Wolf J."/>
        </authorList>
    </citation>
    <scope>NUCLEOTIDE SEQUENCE [LARGE SCALE GENOMIC DNA]</scope>
    <source>
        <strain evidence="1 4">B7002</strain>
    </source>
</reference>
<accession>A0A5R8R4C7</accession>
<dbReference type="EMBL" id="JACAOZ010000006">
    <property type="protein sequence ID" value="NVZ55803.1"/>
    <property type="molecule type" value="Genomic_DNA"/>
</dbReference>
<dbReference type="AlphaFoldDB" id="A0A5R8R4C7"/>
<organism evidence="1 4">
    <name type="scientific">Pseudomonas edaphica</name>
    <dbReference type="NCBI Taxonomy" id="2006980"/>
    <lineage>
        <taxon>Bacteria</taxon>
        <taxon>Pseudomonadati</taxon>
        <taxon>Pseudomonadota</taxon>
        <taxon>Gammaproteobacteria</taxon>
        <taxon>Pseudomonadales</taxon>
        <taxon>Pseudomonadaceae</taxon>
        <taxon>Pseudomonas</taxon>
    </lineage>
</organism>
<proteinExistence type="predicted"/>
<reference evidence="2 3" key="1">
    <citation type="submission" date="2019-05" db="EMBL/GenBank/DDBJ databases">
        <title>Pseudomonas edaphica sp. nov., isolated from rhizospheric soil of Cistus ladanifer L. in Spain.</title>
        <authorList>
            <person name="Peix A."/>
        </authorList>
    </citation>
    <scope>NUCLEOTIDE SEQUENCE [LARGE SCALE GENOMIC DNA]</scope>
    <source>
        <strain evidence="2 3">RD25</strain>
    </source>
</reference>
<dbReference type="Proteomes" id="UP000304941">
    <property type="component" value="Unassembled WGS sequence"/>
</dbReference>
<dbReference type="Proteomes" id="UP000560470">
    <property type="component" value="Unassembled WGS sequence"/>
</dbReference>
<evidence type="ECO:0000313" key="1">
    <source>
        <dbReference type="EMBL" id="NVZ55803.1"/>
    </source>
</evidence>
<dbReference type="RefSeq" id="WP_138449483.1">
    <property type="nucleotide sequence ID" value="NZ_JACAOZ010000006.1"/>
</dbReference>
<evidence type="ECO:0000313" key="3">
    <source>
        <dbReference type="Proteomes" id="UP000304941"/>
    </source>
</evidence>
<name>A0A5R8R4C7_9PSED</name>
<protein>
    <submittedName>
        <fullName evidence="1">Uncharacterized protein</fullName>
    </submittedName>
</protein>
<gene>
    <name evidence="2" type="ORF">FEM54_03225</name>
    <name evidence="1" type="ORF">HX797_05955</name>
</gene>
<sequence>MTVELMTTAVCWDSEENVSAKFAHHYSKGFFYFCPECFVRVVGAKSILDNFFFKAPQSHLQRCINAKASSTNANASGTSTPRPAYVPPPFIPSHLGMFKLKRKGTKPTDIQMQSLVSKVKVKPVVYPGTLAEVVEAWSLMTPSQRQQAPLSVAGQPLTYFNAFAQVNNTQRSIQSLGCHQLISYIEAKTSVLSNVTCFVTRRKFDTQNKPIRAIIKSTHPAAAHFANDQLVKLFLYGPAPSMNPKNTYFEMQPCTAYSGFVVMP</sequence>
<comment type="caution">
    <text evidence="1">The sequence shown here is derived from an EMBL/GenBank/DDBJ whole genome shotgun (WGS) entry which is preliminary data.</text>
</comment>
<evidence type="ECO:0000313" key="4">
    <source>
        <dbReference type="Proteomes" id="UP000560470"/>
    </source>
</evidence>